<dbReference type="AlphaFoldDB" id="A0A9P7TX54"/>
<evidence type="ECO:0000313" key="3">
    <source>
        <dbReference type="Proteomes" id="UP000732380"/>
    </source>
</evidence>
<keyword evidence="3" id="KW-1185">Reference proteome</keyword>
<dbReference type="EMBL" id="SRQM01000044">
    <property type="protein sequence ID" value="KAG6121125.1"/>
    <property type="molecule type" value="Genomic_DNA"/>
</dbReference>
<comment type="caution">
    <text evidence="2">The sequence shown here is derived from an EMBL/GenBank/DDBJ whole genome shotgun (WGS) entry which is preliminary data.</text>
</comment>
<accession>A0A9P7TX54</accession>
<dbReference type="Proteomes" id="UP000732380">
    <property type="component" value="Unassembled WGS sequence"/>
</dbReference>
<feature type="region of interest" description="Disordered" evidence="1">
    <location>
        <begin position="154"/>
        <end position="176"/>
    </location>
</feature>
<organism evidence="2 3">
    <name type="scientific">Claviceps humidiphila</name>
    <dbReference type="NCBI Taxonomy" id="1294629"/>
    <lineage>
        <taxon>Eukaryota</taxon>
        <taxon>Fungi</taxon>
        <taxon>Dikarya</taxon>
        <taxon>Ascomycota</taxon>
        <taxon>Pezizomycotina</taxon>
        <taxon>Sordariomycetes</taxon>
        <taxon>Hypocreomycetidae</taxon>
        <taxon>Hypocreales</taxon>
        <taxon>Clavicipitaceae</taxon>
        <taxon>Claviceps</taxon>
    </lineage>
</organism>
<sequence>MSHDRAHTTAAARLSSGLETLPLSSGVVGFPEDRSFREFGSFRSCWLASGHSRGWLLQSCWLPEDTPSETAARWLLSLEAELPTYQSWLQLSRRTLGNSRPLRAPGMRVTDSQTHRLTEEGPAWPGRRSGGTVDRAEDFNLPEIVRDIQAISRGQTGGRGGHLYHRRPSLDLKDSESDHTPLEFIVEPQSIIAF</sequence>
<proteinExistence type="predicted"/>
<evidence type="ECO:0000256" key="1">
    <source>
        <dbReference type="SAM" id="MobiDB-lite"/>
    </source>
</evidence>
<gene>
    <name evidence="2" type="ORF">E4U13_005446</name>
</gene>
<reference evidence="2 3" key="1">
    <citation type="journal article" date="2020" name="bioRxiv">
        <title>Whole genome comparisons of ergot fungi reveals the divergence and evolution of species within the genus Claviceps are the result of varying mechanisms driving genome evolution and host range expansion.</title>
        <authorList>
            <person name="Wyka S.A."/>
            <person name="Mondo S.J."/>
            <person name="Liu M."/>
            <person name="Dettman J."/>
            <person name="Nalam V."/>
            <person name="Broders K.D."/>
        </authorList>
    </citation>
    <scope>NUCLEOTIDE SEQUENCE [LARGE SCALE GENOMIC DNA]</scope>
    <source>
        <strain evidence="2 3">LM576</strain>
    </source>
</reference>
<feature type="region of interest" description="Disordered" evidence="1">
    <location>
        <begin position="100"/>
        <end position="132"/>
    </location>
</feature>
<evidence type="ECO:0000313" key="2">
    <source>
        <dbReference type="EMBL" id="KAG6121125.1"/>
    </source>
</evidence>
<protein>
    <submittedName>
        <fullName evidence="2">Uncharacterized protein</fullName>
    </submittedName>
</protein>
<name>A0A9P7TX54_9HYPO</name>